<dbReference type="PANTHER" id="PTHR30160:SF1">
    <property type="entry name" value="LIPOPOLYSACCHARIDE 1,2-N-ACETYLGLUCOSAMINETRANSFERASE-RELATED"/>
    <property type="match status" value="1"/>
</dbReference>
<dbReference type="Pfam" id="PF01075">
    <property type="entry name" value="Glyco_transf_9"/>
    <property type="match status" value="1"/>
</dbReference>
<keyword evidence="1" id="KW-0328">Glycosyltransferase</keyword>
<dbReference type="SUPFAM" id="SSF53756">
    <property type="entry name" value="UDP-Glycosyltransferase/glycogen phosphorylase"/>
    <property type="match status" value="1"/>
</dbReference>
<organism evidence="3 4">
    <name type="scientific">Pseudonocardia yuanmonensis</name>
    <dbReference type="NCBI Taxonomy" id="1095914"/>
    <lineage>
        <taxon>Bacteria</taxon>
        <taxon>Bacillati</taxon>
        <taxon>Actinomycetota</taxon>
        <taxon>Actinomycetes</taxon>
        <taxon>Pseudonocardiales</taxon>
        <taxon>Pseudonocardiaceae</taxon>
        <taxon>Pseudonocardia</taxon>
    </lineage>
</organism>
<name>A0ABP8W0G2_9PSEU</name>
<comment type="caution">
    <text evidence="3">The sequence shown here is derived from an EMBL/GenBank/DDBJ whole genome shotgun (WGS) entry which is preliminary data.</text>
</comment>
<evidence type="ECO:0000256" key="2">
    <source>
        <dbReference type="ARBA" id="ARBA00022679"/>
    </source>
</evidence>
<evidence type="ECO:0000313" key="4">
    <source>
        <dbReference type="Proteomes" id="UP001500325"/>
    </source>
</evidence>
<dbReference type="Gene3D" id="3.40.50.2000">
    <property type="entry name" value="Glycogen Phosphorylase B"/>
    <property type="match status" value="2"/>
</dbReference>
<keyword evidence="4" id="KW-1185">Reference proteome</keyword>
<accession>A0ABP8W0G2</accession>
<evidence type="ECO:0000256" key="1">
    <source>
        <dbReference type="ARBA" id="ARBA00022676"/>
    </source>
</evidence>
<gene>
    <name evidence="3" type="primary">waaF</name>
    <name evidence="3" type="ORF">GCM10023215_07240</name>
</gene>
<dbReference type="CDD" id="cd03789">
    <property type="entry name" value="GT9_LPS_heptosyltransferase"/>
    <property type="match status" value="1"/>
</dbReference>
<dbReference type="PANTHER" id="PTHR30160">
    <property type="entry name" value="TETRAACYLDISACCHARIDE 4'-KINASE-RELATED"/>
    <property type="match status" value="1"/>
</dbReference>
<proteinExistence type="predicted"/>
<dbReference type="Proteomes" id="UP001500325">
    <property type="component" value="Unassembled WGS sequence"/>
</dbReference>
<dbReference type="InterPro" id="IPR051199">
    <property type="entry name" value="LPS_LOS_Heptosyltrfase"/>
</dbReference>
<dbReference type="RefSeq" id="WP_345378302.1">
    <property type="nucleotide sequence ID" value="NZ_BAABIC010000002.1"/>
</dbReference>
<keyword evidence="2" id="KW-0808">Transferase</keyword>
<reference evidence="4" key="1">
    <citation type="journal article" date="2019" name="Int. J. Syst. Evol. Microbiol.">
        <title>The Global Catalogue of Microorganisms (GCM) 10K type strain sequencing project: providing services to taxonomists for standard genome sequencing and annotation.</title>
        <authorList>
            <consortium name="The Broad Institute Genomics Platform"/>
            <consortium name="The Broad Institute Genome Sequencing Center for Infectious Disease"/>
            <person name="Wu L."/>
            <person name="Ma J."/>
        </authorList>
    </citation>
    <scope>NUCLEOTIDE SEQUENCE [LARGE SCALE GENOMIC DNA]</scope>
    <source>
        <strain evidence="4">JCM 18055</strain>
    </source>
</reference>
<sequence>MFEHPAALAGAPVNWPALRRILVVRPDNLGDVLLTGPALAGLRAAAPHARIDLLASPGGAAAATLLPEIAEAVVARVSWQQIDGPTGQDPDPDADLVAELAGRGYDAAVLLTSFSQSPWPAAEICRRAGIPIRAGLSKEFGGTALTHWVPAPDDGLHQVDRALHLLGRLGVPTTAGTLHAAVPAAGRGHARAALAELGVPAGPYAVLLPGASCPSRRYLGFREVAAGLGSRLPVVVSGPAAEDELVRSVADGLPDVHPLAGALDVPGLAGLLADAAVAVTNNSGGMHLADAVGTPVTVLFAGTEDVDQYRPRSVPAAVLRRPVSCSPCRQFRCPFALECLDVPPADVIAAALELVAVTTSEVSGVEARPTGIPVP</sequence>
<protein>
    <submittedName>
        <fullName evidence="3">Lipopolysaccharide heptosyltransferase II</fullName>
    </submittedName>
</protein>
<evidence type="ECO:0000313" key="3">
    <source>
        <dbReference type="EMBL" id="GAA4677226.1"/>
    </source>
</evidence>
<dbReference type="InterPro" id="IPR002201">
    <property type="entry name" value="Glyco_trans_9"/>
</dbReference>
<dbReference type="EMBL" id="BAABIC010000002">
    <property type="protein sequence ID" value="GAA4677226.1"/>
    <property type="molecule type" value="Genomic_DNA"/>
</dbReference>